<proteinExistence type="predicted"/>
<evidence type="ECO:0000313" key="3">
    <source>
        <dbReference type="Proteomes" id="UP000283509"/>
    </source>
</evidence>
<feature type="compositionally biased region" description="Polar residues" evidence="1">
    <location>
        <begin position="20"/>
        <end position="49"/>
    </location>
</feature>
<reference evidence="2 3" key="1">
    <citation type="submission" date="2018-04" db="EMBL/GenBank/DDBJ databases">
        <authorList>
            <person name="Zhang X."/>
            <person name="Yuan J."/>
            <person name="Li F."/>
            <person name="Xiang J."/>
        </authorList>
    </citation>
    <scope>NUCLEOTIDE SEQUENCE [LARGE SCALE GENOMIC DNA]</scope>
    <source>
        <tissue evidence="2">Muscle</tissue>
    </source>
</reference>
<feature type="region of interest" description="Disordered" evidence="1">
    <location>
        <begin position="230"/>
        <end position="296"/>
    </location>
</feature>
<feature type="region of interest" description="Disordered" evidence="1">
    <location>
        <begin position="419"/>
        <end position="458"/>
    </location>
</feature>
<comment type="caution">
    <text evidence="2">The sequence shown here is derived from an EMBL/GenBank/DDBJ whole genome shotgun (WGS) entry which is preliminary data.</text>
</comment>
<protein>
    <submittedName>
        <fullName evidence="2">Uncharacterized protein</fullName>
    </submittedName>
</protein>
<evidence type="ECO:0000256" key="1">
    <source>
        <dbReference type="SAM" id="MobiDB-lite"/>
    </source>
</evidence>
<feature type="compositionally biased region" description="Polar residues" evidence="1">
    <location>
        <begin position="189"/>
        <end position="206"/>
    </location>
</feature>
<reference evidence="2 3" key="2">
    <citation type="submission" date="2019-01" db="EMBL/GenBank/DDBJ databases">
        <title>The decoding of complex shrimp genome reveals the adaptation for benthos swimmer, frequently molting mechanism and breeding impact on genome.</title>
        <authorList>
            <person name="Sun Y."/>
            <person name="Gao Y."/>
            <person name="Yu Y."/>
        </authorList>
    </citation>
    <scope>NUCLEOTIDE SEQUENCE [LARGE SCALE GENOMIC DNA]</scope>
    <source>
        <tissue evidence="2">Muscle</tissue>
    </source>
</reference>
<feature type="region of interest" description="Disordered" evidence="1">
    <location>
        <begin position="1"/>
        <end position="49"/>
    </location>
</feature>
<feature type="compositionally biased region" description="Low complexity" evidence="1">
    <location>
        <begin position="245"/>
        <end position="265"/>
    </location>
</feature>
<feature type="region of interest" description="Disordered" evidence="1">
    <location>
        <begin position="84"/>
        <end position="206"/>
    </location>
</feature>
<sequence length="510" mass="57386">MRMSGATSTRRYLREEGNTPLLSPTNTPHIHQPTFPHTHTNLSTQTTPEYTHGNMMYTITAINTTTNRRPPSTHKVHPAPPVVLIHPRHTPAHTTNKPPYNTAEDPQNNTSHDNTTPRSKHPRDTHPTLLQTTSPPKPTNEHSPTLDPHHPTKHPTPDLTSTNKTHHHPHKNTPTNTNTNQTTRAASAISKSQQEPPATQHPTHQSRTPIYYTHHNLLPPNQTATQHTFRPIRVPTAPYPPTKLNTTNPTYPTAPPHNTNNQNTTPRPPVHPQPNTPNTKHHNHHSRSIVPTNTTTTRPDSFASFARGPTHPGAPSLTVDSTGHAGFSCYSTRLAHRGSSVPFLNERTGLSHIMTEHHAYHLGAEHREEKDKGGARTEYCIDLNYTGKPTRRQLLTSATVRSPPPYRYPTLLRYKRTSRNHRRSDPMPPKNHTFFTSPLSPFSHERTTSYPRPRAPYSARDRRLAARAQVTGLHGPAWGFSRTTLLTFFPKRKIQILRAEVYTLPTSSSF</sequence>
<feature type="compositionally biased region" description="Polar residues" evidence="1">
    <location>
        <begin position="1"/>
        <end position="10"/>
    </location>
</feature>
<dbReference type="AlphaFoldDB" id="A0A423TI24"/>
<dbReference type="EMBL" id="QCYY01001695">
    <property type="protein sequence ID" value="ROT76093.1"/>
    <property type="molecule type" value="Genomic_DNA"/>
</dbReference>
<keyword evidence="3" id="KW-1185">Reference proteome</keyword>
<accession>A0A423TI24</accession>
<feature type="compositionally biased region" description="Polar residues" evidence="1">
    <location>
        <begin position="92"/>
        <end position="117"/>
    </location>
</feature>
<organism evidence="2 3">
    <name type="scientific">Penaeus vannamei</name>
    <name type="common">Whiteleg shrimp</name>
    <name type="synonym">Litopenaeus vannamei</name>
    <dbReference type="NCBI Taxonomy" id="6689"/>
    <lineage>
        <taxon>Eukaryota</taxon>
        <taxon>Metazoa</taxon>
        <taxon>Ecdysozoa</taxon>
        <taxon>Arthropoda</taxon>
        <taxon>Crustacea</taxon>
        <taxon>Multicrustacea</taxon>
        <taxon>Malacostraca</taxon>
        <taxon>Eumalacostraca</taxon>
        <taxon>Eucarida</taxon>
        <taxon>Decapoda</taxon>
        <taxon>Dendrobranchiata</taxon>
        <taxon>Penaeoidea</taxon>
        <taxon>Penaeidae</taxon>
        <taxon>Penaeus</taxon>
    </lineage>
</organism>
<name>A0A423TI24_PENVA</name>
<evidence type="ECO:0000313" key="2">
    <source>
        <dbReference type="EMBL" id="ROT76093.1"/>
    </source>
</evidence>
<dbReference type="Proteomes" id="UP000283509">
    <property type="component" value="Unassembled WGS sequence"/>
</dbReference>
<feature type="compositionally biased region" description="Pro residues" evidence="1">
    <location>
        <begin position="266"/>
        <end position="275"/>
    </location>
</feature>
<gene>
    <name evidence="2" type="ORF">C7M84_005340</name>
</gene>
<feature type="compositionally biased region" description="Low complexity" evidence="1">
    <location>
        <begin position="172"/>
        <end position="183"/>
    </location>
</feature>